<dbReference type="EMBL" id="LAVV01008967">
    <property type="protein sequence ID" value="KNZ51522.1"/>
    <property type="molecule type" value="Genomic_DNA"/>
</dbReference>
<gene>
    <name evidence="2" type="ORF">VP01_3919g3</name>
</gene>
<sequence length="116" mass="13534">QVSAYPDNVGNLRKHPKRKMTASAMLMMLHKASEQTASMMMEERKLRKEARQDEQQDFEARQEQVWIQAQLDRVAMDQCACKAEMRAAQRDTDRKQEVAQQDANRKQERQEATALP</sequence>
<evidence type="ECO:0000256" key="1">
    <source>
        <dbReference type="SAM" id="MobiDB-lite"/>
    </source>
</evidence>
<evidence type="ECO:0000313" key="3">
    <source>
        <dbReference type="Proteomes" id="UP000037035"/>
    </source>
</evidence>
<dbReference type="AlphaFoldDB" id="A0A0L6UTF8"/>
<feature type="non-terminal residue" evidence="2">
    <location>
        <position position="1"/>
    </location>
</feature>
<proteinExistence type="predicted"/>
<keyword evidence="3" id="KW-1185">Reference proteome</keyword>
<reference evidence="2 3" key="1">
    <citation type="submission" date="2015-08" db="EMBL/GenBank/DDBJ databases">
        <title>Next Generation Sequencing and Analysis of the Genome of Puccinia sorghi L Schw, the Causal Agent of Maize Common Rust.</title>
        <authorList>
            <person name="Rochi L."/>
            <person name="Burguener G."/>
            <person name="Darino M."/>
            <person name="Turjanski A."/>
            <person name="Kreff E."/>
            <person name="Dieguez M.J."/>
            <person name="Sacco F."/>
        </authorList>
    </citation>
    <scope>NUCLEOTIDE SEQUENCE [LARGE SCALE GENOMIC DNA]</scope>
    <source>
        <strain evidence="2 3">RO10H11247</strain>
    </source>
</reference>
<accession>A0A0L6UTF8</accession>
<comment type="caution">
    <text evidence="2">The sequence shown here is derived from an EMBL/GenBank/DDBJ whole genome shotgun (WGS) entry which is preliminary data.</text>
</comment>
<protein>
    <submittedName>
        <fullName evidence="2">Uncharacterized protein</fullName>
    </submittedName>
</protein>
<organism evidence="2 3">
    <name type="scientific">Puccinia sorghi</name>
    <dbReference type="NCBI Taxonomy" id="27349"/>
    <lineage>
        <taxon>Eukaryota</taxon>
        <taxon>Fungi</taxon>
        <taxon>Dikarya</taxon>
        <taxon>Basidiomycota</taxon>
        <taxon>Pucciniomycotina</taxon>
        <taxon>Pucciniomycetes</taxon>
        <taxon>Pucciniales</taxon>
        <taxon>Pucciniaceae</taxon>
        <taxon>Puccinia</taxon>
    </lineage>
</organism>
<evidence type="ECO:0000313" key="2">
    <source>
        <dbReference type="EMBL" id="KNZ51522.1"/>
    </source>
</evidence>
<name>A0A0L6UTF8_9BASI</name>
<dbReference type="VEuPathDB" id="FungiDB:VP01_3919g3"/>
<dbReference type="Proteomes" id="UP000037035">
    <property type="component" value="Unassembled WGS sequence"/>
</dbReference>
<feature type="region of interest" description="Disordered" evidence="1">
    <location>
        <begin position="84"/>
        <end position="116"/>
    </location>
</feature>